<evidence type="ECO:0000256" key="2">
    <source>
        <dbReference type="ARBA" id="ARBA00022741"/>
    </source>
</evidence>
<dbReference type="GO" id="GO:0016740">
    <property type="term" value="F:transferase activity"/>
    <property type="evidence" value="ECO:0007669"/>
    <property type="project" value="UniProtKB-KW"/>
</dbReference>
<dbReference type="InterPro" id="IPR009875">
    <property type="entry name" value="PilZ_domain"/>
</dbReference>
<dbReference type="RefSeq" id="WP_062534827.1">
    <property type="nucleotide sequence ID" value="NZ_DF970155.1"/>
</dbReference>
<dbReference type="Gene3D" id="2.30.110.10">
    <property type="entry name" value="Electron Transport, Fmn-binding Protein, Chain A"/>
    <property type="match status" value="1"/>
</dbReference>
<evidence type="ECO:0000259" key="5">
    <source>
        <dbReference type="Pfam" id="PF07317"/>
    </source>
</evidence>
<dbReference type="Proteomes" id="UP000253740">
    <property type="component" value="Unassembled WGS sequence"/>
</dbReference>
<evidence type="ECO:0000313" key="8">
    <source>
        <dbReference type="Proteomes" id="UP000253740"/>
    </source>
</evidence>
<dbReference type="Pfam" id="PF07238">
    <property type="entry name" value="PilZ"/>
    <property type="match status" value="1"/>
</dbReference>
<dbReference type="Pfam" id="PF07317">
    <property type="entry name" value="PilZN"/>
    <property type="match status" value="1"/>
</dbReference>
<evidence type="ECO:0000256" key="1">
    <source>
        <dbReference type="ARBA" id="ARBA00022636"/>
    </source>
</evidence>
<dbReference type="HOGENOM" id="CLU_098282_0_0_6"/>
<accession>A0A0K8QK90</accession>
<dbReference type="STRING" id="1475481.GCA_000953855_00532"/>
<keyword evidence="1" id="KW-0973">c-di-GMP</keyword>
<evidence type="ECO:0000256" key="3">
    <source>
        <dbReference type="ARBA" id="ARBA00023143"/>
    </source>
</evidence>
<reference evidence="6" key="1">
    <citation type="submission" date="2015-03" db="EMBL/GenBank/DDBJ databases">
        <title>Draft genome sequence of Mizugakiibacter sediminis skMP5.</title>
        <authorList>
            <person name="Watanabe T."/>
            <person name="Kojima H."/>
            <person name="Fukui M."/>
        </authorList>
    </citation>
    <scope>NUCLEOTIDE SEQUENCE</scope>
    <source>
        <strain evidence="6">SkMP5</strain>
    </source>
</reference>
<feature type="domain" description="PilZ" evidence="4">
    <location>
        <begin position="108"/>
        <end position="214"/>
    </location>
</feature>
<dbReference type="Gene3D" id="2.40.10.220">
    <property type="entry name" value="predicted glycosyltransferase like domains"/>
    <property type="match status" value="1"/>
</dbReference>
<dbReference type="InterPro" id="IPR012349">
    <property type="entry name" value="Split_barrel_FMN-bd"/>
</dbReference>
<organism evidence="7">
    <name type="scientific">Mizugakiibacter sediminis</name>
    <dbReference type="NCBI Taxonomy" id="1475481"/>
    <lineage>
        <taxon>Bacteria</taxon>
        <taxon>Pseudomonadati</taxon>
        <taxon>Pseudomonadota</taxon>
        <taxon>Gammaproteobacteria</taxon>
        <taxon>Lysobacterales</taxon>
        <taxon>Rhodanobacteraceae</taxon>
        <taxon>Mizugakiibacter</taxon>
    </lineage>
</organism>
<dbReference type="InterPro" id="IPR009926">
    <property type="entry name" value="T3SS_YcgR_PilZN"/>
</dbReference>
<name>A0A0K8QK90_9GAMM</name>
<dbReference type="EMBL" id="DF970155">
    <property type="protein sequence ID" value="GAP65234.1"/>
    <property type="molecule type" value="Genomic_DNA"/>
</dbReference>
<sequence length="230" mass="24927">MPPTVITAGHEIQAMLTRLIAERTPLSVFLPEAGAPFGSLLLGLDAARRQLLADALHPADGHRRAAPGLPLHVVTRLQGIELRFRTRIDAVGDDAYRLALPRELDYRQRRRAYRTRVPAAYAIGARLHADAGEPRRASLVDISIEGVALGMRTADAPAPGACMRCAIDLPVGTLEAMLEIRSVRCEPSAPGACSVGASFAGLGHEQQRLLGRFTALLQRRLLRARRQTSP</sequence>
<evidence type="ECO:0000259" key="4">
    <source>
        <dbReference type="Pfam" id="PF07238"/>
    </source>
</evidence>
<evidence type="ECO:0000313" key="6">
    <source>
        <dbReference type="EMBL" id="GAN45495.1"/>
    </source>
</evidence>
<keyword evidence="3" id="KW-0975">Bacterial flagellum</keyword>
<evidence type="ECO:0000313" key="7">
    <source>
        <dbReference type="EMBL" id="GAP65234.1"/>
    </source>
</evidence>
<reference evidence="7" key="2">
    <citation type="submission" date="2015-08" db="EMBL/GenBank/DDBJ databases">
        <title>Complete DNA Sequence of Pseudomonas syringae pv. actinidiae, the Causal Agent of Kiwifruit Canker Disease.</title>
        <authorList>
            <person name="Rikkerink E.H.A."/>
            <person name="Fineran P.C."/>
        </authorList>
    </citation>
    <scope>NUCLEOTIDE SEQUENCE</scope>
    <source>
        <strain evidence="7">SkMP5</strain>
    </source>
</reference>
<keyword evidence="7" id="KW-0808">Transferase</keyword>
<dbReference type="AlphaFoldDB" id="A0A0K8QK90"/>
<keyword evidence="2" id="KW-0547">Nucleotide-binding</keyword>
<dbReference type="EMBL" id="DF952381">
    <property type="protein sequence ID" value="GAN45495.1"/>
    <property type="molecule type" value="Genomic_DNA"/>
</dbReference>
<protein>
    <submittedName>
        <fullName evidence="7">Putative glycosyltransferase</fullName>
    </submittedName>
</protein>
<feature type="domain" description="Type III secretion system flagellar brake protein YcgR PilZN" evidence="5">
    <location>
        <begin position="6"/>
        <end position="104"/>
    </location>
</feature>
<proteinExistence type="predicted"/>
<keyword evidence="8" id="KW-1185">Reference proteome</keyword>
<dbReference type="GO" id="GO:0035438">
    <property type="term" value="F:cyclic-di-GMP binding"/>
    <property type="evidence" value="ECO:0007669"/>
    <property type="project" value="InterPro"/>
</dbReference>
<gene>
    <name evidence="6" type="ORF">MBSD_2044</name>
    <name evidence="7" type="ORF">MBSD_n0523</name>
</gene>